<dbReference type="Proteomes" id="UP001249291">
    <property type="component" value="Unassembled WGS sequence"/>
</dbReference>
<dbReference type="RefSeq" id="WP_309689987.1">
    <property type="nucleotide sequence ID" value="NZ_JAVIZQ010000001.1"/>
</dbReference>
<reference evidence="3 4" key="1">
    <citation type="submission" date="2023-08" db="EMBL/GenBank/DDBJ databases">
        <title>Functional and genomic diversity of the sorghum phyllosphere microbiome.</title>
        <authorList>
            <person name="Shade A."/>
        </authorList>
    </citation>
    <scope>NUCLEOTIDE SEQUENCE [LARGE SCALE GENOMIC DNA]</scope>
    <source>
        <strain evidence="3 4">SORGH_AS_0445</strain>
    </source>
</reference>
<dbReference type="InterPro" id="IPR036689">
    <property type="entry name" value="ESAT-6-like_sf"/>
</dbReference>
<keyword evidence="4" id="KW-1185">Reference proteome</keyword>
<protein>
    <recommendedName>
        <fullName evidence="1">ESAT-6-like protein</fullName>
    </recommendedName>
</protein>
<organism evidence="3 4">
    <name type="scientific">Microbacterium foliorum</name>
    <dbReference type="NCBI Taxonomy" id="104336"/>
    <lineage>
        <taxon>Bacteria</taxon>
        <taxon>Bacillati</taxon>
        <taxon>Actinomycetota</taxon>
        <taxon>Actinomycetes</taxon>
        <taxon>Micrococcales</taxon>
        <taxon>Microbacteriaceae</taxon>
        <taxon>Microbacterium</taxon>
    </lineage>
</organism>
<dbReference type="NCBIfam" id="TIGR03930">
    <property type="entry name" value="WXG100_ESAT6"/>
    <property type="match status" value="1"/>
</dbReference>
<dbReference type="EMBL" id="JAVIZQ010000001">
    <property type="protein sequence ID" value="MDR6142183.1"/>
    <property type="molecule type" value="Genomic_DNA"/>
</dbReference>
<comment type="caution">
    <text evidence="3">The sequence shown here is derived from an EMBL/GenBank/DDBJ whole genome shotgun (WGS) entry which is preliminary data.</text>
</comment>
<feature type="coiled-coil region" evidence="2">
    <location>
        <begin position="17"/>
        <end position="44"/>
    </location>
</feature>
<evidence type="ECO:0000313" key="4">
    <source>
        <dbReference type="Proteomes" id="UP001249291"/>
    </source>
</evidence>
<dbReference type="Gene3D" id="1.10.287.1060">
    <property type="entry name" value="ESAT-6-like"/>
    <property type="match status" value="1"/>
</dbReference>
<dbReference type="InterPro" id="IPR010310">
    <property type="entry name" value="T7SS_ESAT-6-like"/>
</dbReference>
<name>A0ABU1HQ58_9MICO</name>
<evidence type="ECO:0000313" key="3">
    <source>
        <dbReference type="EMBL" id="MDR6142183.1"/>
    </source>
</evidence>
<sequence length="98" mass="11183">MNTRIISIEHDQLDAACTEISEHVRQIDAELDRLEAAADALSWQWSGEAQVAYRVAQREWHQSMREMTAIAHALSAIAHRGNNSFRAQDRRDAAVWAR</sequence>
<accession>A0ABU1HQ58</accession>
<dbReference type="Pfam" id="PF06013">
    <property type="entry name" value="WXG100"/>
    <property type="match status" value="1"/>
</dbReference>
<dbReference type="SUPFAM" id="SSF140453">
    <property type="entry name" value="EsxAB dimer-like"/>
    <property type="match status" value="1"/>
</dbReference>
<proteinExistence type="inferred from homology"/>
<evidence type="ECO:0000256" key="1">
    <source>
        <dbReference type="RuleBase" id="RU362001"/>
    </source>
</evidence>
<keyword evidence="2" id="KW-0175">Coiled coil</keyword>
<evidence type="ECO:0000256" key="2">
    <source>
        <dbReference type="SAM" id="Coils"/>
    </source>
</evidence>
<gene>
    <name evidence="3" type="ORF">QE375_001737</name>
</gene>
<comment type="similarity">
    <text evidence="1">Belongs to the WXG100 family.</text>
</comment>